<dbReference type="InterPro" id="IPR031137">
    <property type="entry name" value="GRF"/>
</dbReference>
<dbReference type="InterPro" id="IPR014978">
    <property type="entry name" value="Gln-Leu-Gln_QLQ"/>
</dbReference>
<keyword evidence="9" id="KW-1185">Reference proteome</keyword>
<proteinExistence type="inferred from homology"/>
<feature type="short sequence motif" description="Bipartite nuclear localization signal" evidence="4">
    <location>
        <begin position="222"/>
        <end position="229"/>
    </location>
</feature>
<gene>
    <name evidence="8" type="ORF">F3Y22_tig00110387pilonHSYRG00594</name>
</gene>
<evidence type="ECO:0000313" key="8">
    <source>
        <dbReference type="EMBL" id="KAE8707011.1"/>
    </source>
</evidence>
<dbReference type="PANTHER" id="PTHR31602">
    <property type="entry name" value="GROWTH-REGULATING FACTOR 5"/>
    <property type="match status" value="1"/>
</dbReference>
<keyword evidence="5" id="KW-0804">Transcription</keyword>
<feature type="domain" description="QLQ" evidence="6">
    <location>
        <begin position="121"/>
        <end position="155"/>
    </location>
</feature>
<dbReference type="PANTHER" id="PTHR31602:SF42">
    <property type="entry name" value="GROWTH-REGULATING FACTOR 2"/>
    <property type="match status" value="1"/>
</dbReference>
<dbReference type="AlphaFoldDB" id="A0A6A3AQP7"/>
<comment type="function">
    <text evidence="5">Transcription activator.</text>
</comment>
<dbReference type="GO" id="GO:0005524">
    <property type="term" value="F:ATP binding"/>
    <property type="evidence" value="ECO:0007669"/>
    <property type="project" value="UniProtKB-UniRule"/>
</dbReference>
<dbReference type="PROSITE" id="PS51666">
    <property type="entry name" value="QLQ"/>
    <property type="match status" value="1"/>
</dbReference>
<dbReference type="GO" id="GO:0005634">
    <property type="term" value="C:nucleus"/>
    <property type="evidence" value="ECO:0007669"/>
    <property type="project" value="UniProtKB-SubCell"/>
</dbReference>
<dbReference type="Proteomes" id="UP000436088">
    <property type="component" value="Unassembled WGS sequence"/>
</dbReference>
<evidence type="ECO:0000256" key="1">
    <source>
        <dbReference type="ARBA" id="ARBA00004123"/>
    </source>
</evidence>
<dbReference type="PROSITE" id="PS51667">
    <property type="entry name" value="WRC"/>
    <property type="match status" value="1"/>
</dbReference>
<comment type="caution">
    <text evidence="8">The sequence shown here is derived from an EMBL/GenBank/DDBJ whole genome shotgun (WGS) entry which is preliminary data.</text>
</comment>
<dbReference type="InterPro" id="IPR014977">
    <property type="entry name" value="WRC_dom"/>
</dbReference>
<reference evidence="8" key="1">
    <citation type="submission" date="2019-09" db="EMBL/GenBank/DDBJ databases">
        <title>Draft genome information of white flower Hibiscus syriacus.</title>
        <authorList>
            <person name="Kim Y.-M."/>
        </authorList>
    </citation>
    <scope>NUCLEOTIDE SEQUENCE [LARGE SCALE GENOMIC DNA]</scope>
    <source>
        <strain evidence="8">YM2019G1</strain>
    </source>
</reference>
<dbReference type="GO" id="GO:0099402">
    <property type="term" value="P:plant organ development"/>
    <property type="evidence" value="ECO:0007669"/>
    <property type="project" value="UniProtKB-ARBA"/>
</dbReference>
<keyword evidence="5" id="KW-0805">Transcription regulation</keyword>
<sequence>MDFGVLGFDNGAPSPSQTQSFLSADPKPKLVGYDLSAPLHQETPLSRSKSLASTEACQLHHMLNFSLPKSEVPFISKDGSVLERSAQNSYFSHYQHTPSMYTRNAGVSGYGAGILNTDMGFFTQSQWNELKHQLLIYKYTSNATVPSNLLVPLKKSFHPYGFTSSSAGSLPYNSLGWGPFHLRYNGKTDPEPGRCRRTDGKKWRCSRDAVADQKYCERHINRGRHRSRKPVEGQTCHAATRNTDIDQIKKQANWIPIAWGRSMGGPLGEALNNTANKVDSCNNNSQLGSSPALLHKAPFGSLSNSSSRSNPIAENKKLHDGATWLCDNVLGSTFVSAASVPTITRG</sequence>
<accession>A0A6A3AQP7</accession>
<dbReference type="Pfam" id="PF08880">
    <property type="entry name" value="QLQ"/>
    <property type="match status" value="1"/>
</dbReference>
<comment type="domain">
    <text evidence="5">The QLQ domain and WRC domain may be involved in protein-protein interaction and DNA-binding, respectively.</text>
</comment>
<feature type="short sequence motif" description="Bipartite nuclear localization signal" evidence="4">
    <location>
        <begin position="194"/>
        <end position="204"/>
    </location>
</feature>
<keyword evidence="3 4" id="KW-0539">Nucleus</keyword>
<dbReference type="GO" id="GO:0006355">
    <property type="term" value="P:regulation of DNA-templated transcription"/>
    <property type="evidence" value="ECO:0007669"/>
    <property type="project" value="InterPro"/>
</dbReference>
<evidence type="ECO:0000256" key="4">
    <source>
        <dbReference type="PROSITE-ProRule" id="PRU01002"/>
    </source>
</evidence>
<dbReference type="Pfam" id="PF08879">
    <property type="entry name" value="WRC"/>
    <property type="match status" value="1"/>
</dbReference>
<comment type="similarity">
    <text evidence="2 5">Belongs to the GRF family.</text>
</comment>
<evidence type="ECO:0000259" key="7">
    <source>
        <dbReference type="PROSITE" id="PS51667"/>
    </source>
</evidence>
<keyword evidence="5" id="KW-0010">Activator</keyword>
<protein>
    <recommendedName>
        <fullName evidence="5">Growth-regulating factor</fullName>
    </recommendedName>
</protein>
<evidence type="ECO:0000256" key="5">
    <source>
        <dbReference type="RuleBase" id="RU367127"/>
    </source>
</evidence>
<name>A0A6A3AQP7_HIBSY</name>
<dbReference type="GO" id="GO:0006351">
    <property type="term" value="P:DNA-templated transcription"/>
    <property type="evidence" value="ECO:0007669"/>
    <property type="project" value="UniProtKB-UniRule"/>
</dbReference>
<evidence type="ECO:0000259" key="6">
    <source>
        <dbReference type="PROSITE" id="PS51666"/>
    </source>
</evidence>
<evidence type="ECO:0000256" key="2">
    <source>
        <dbReference type="ARBA" id="ARBA00008122"/>
    </source>
</evidence>
<comment type="subcellular location">
    <subcellularLocation>
        <location evidence="1 4 5">Nucleus</location>
    </subcellularLocation>
</comment>
<organism evidence="8 9">
    <name type="scientific">Hibiscus syriacus</name>
    <name type="common">Rose of Sharon</name>
    <dbReference type="NCBI Taxonomy" id="106335"/>
    <lineage>
        <taxon>Eukaryota</taxon>
        <taxon>Viridiplantae</taxon>
        <taxon>Streptophyta</taxon>
        <taxon>Embryophyta</taxon>
        <taxon>Tracheophyta</taxon>
        <taxon>Spermatophyta</taxon>
        <taxon>Magnoliopsida</taxon>
        <taxon>eudicotyledons</taxon>
        <taxon>Gunneridae</taxon>
        <taxon>Pentapetalae</taxon>
        <taxon>rosids</taxon>
        <taxon>malvids</taxon>
        <taxon>Malvales</taxon>
        <taxon>Malvaceae</taxon>
        <taxon>Malvoideae</taxon>
        <taxon>Hibiscus</taxon>
    </lineage>
</organism>
<dbReference type="SMART" id="SM00951">
    <property type="entry name" value="QLQ"/>
    <property type="match status" value="1"/>
</dbReference>
<evidence type="ECO:0000313" key="9">
    <source>
        <dbReference type="Proteomes" id="UP000436088"/>
    </source>
</evidence>
<dbReference type="EMBL" id="VEPZ02000966">
    <property type="protein sequence ID" value="KAE8707011.1"/>
    <property type="molecule type" value="Genomic_DNA"/>
</dbReference>
<feature type="domain" description="WRC" evidence="7">
    <location>
        <begin position="189"/>
        <end position="233"/>
    </location>
</feature>
<evidence type="ECO:0000256" key="3">
    <source>
        <dbReference type="ARBA" id="ARBA00023242"/>
    </source>
</evidence>